<evidence type="ECO:0000259" key="7">
    <source>
        <dbReference type="Pfam" id="PF11970"/>
    </source>
</evidence>
<feature type="transmembrane region" description="Helical" evidence="6">
    <location>
        <begin position="209"/>
        <end position="228"/>
    </location>
</feature>
<feature type="compositionally biased region" description="Basic and acidic residues" evidence="5">
    <location>
        <begin position="258"/>
        <end position="272"/>
    </location>
</feature>
<evidence type="ECO:0000256" key="2">
    <source>
        <dbReference type="ARBA" id="ARBA00022692"/>
    </source>
</evidence>
<feature type="region of interest" description="Disordered" evidence="5">
    <location>
        <begin position="334"/>
        <end position="386"/>
    </location>
</feature>
<feature type="compositionally biased region" description="Low complexity" evidence="5">
    <location>
        <begin position="135"/>
        <end position="146"/>
    </location>
</feature>
<evidence type="ECO:0000256" key="6">
    <source>
        <dbReference type="SAM" id="Phobius"/>
    </source>
</evidence>
<dbReference type="GO" id="GO:0007189">
    <property type="term" value="P:adenylate cyclase-activating G protein-coupled receptor signaling pathway"/>
    <property type="evidence" value="ECO:0007669"/>
    <property type="project" value="TreeGrafter"/>
</dbReference>
<feature type="compositionally biased region" description="Polar residues" evidence="5">
    <location>
        <begin position="89"/>
        <end position="116"/>
    </location>
</feature>
<name>A0A9W8Y795_9PLEO</name>
<sequence length="386" mass="42916">MESRRAGDTEVLENPPAVTEQEPVYGRRTSPIAHDVVSSQRRTSTVSFSCAGHNANPTSDSGTNTQSLPNNSLNLSLKHGKTIRPTLSAIPSASTTVQTPVSNTDAGTAPSPSVDNDTNRGPFPQVLKPLKNVLSRPSSPSPSTSPRQRRIDREDARVKRKTQQHIQRQLQLMFVYPIAYTLMWLLPFVQHCTQYQDKYANRPMWFLRMGGTICQTSMGFIDCLIFTLREKPWRNIPTSDGTFWGSFAIFRAPRARNSDARGRRVSDSDRGGGRSAMRRATTESGGVYQTTRTQGTGRKSASSNEYVMAAEQARNRLGLEREDRLTALRARVVKRQASMRSRAQAAEDDDGDDIGSDHDDGEVEEEKGESLPQPVDYKGKEKIEEV</sequence>
<dbReference type="GO" id="GO:0004930">
    <property type="term" value="F:G protein-coupled receptor activity"/>
    <property type="evidence" value="ECO:0007669"/>
    <property type="project" value="TreeGrafter"/>
</dbReference>
<comment type="subcellular location">
    <subcellularLocation>
        <location evidence="1">Membrane</location>
        <topology evidence="1">Multi-pass membrane protein</topology>
    </subcellularLocation>
</comment>
<feature type="compositionally biased region" description="Polar residues" evidence="5">
    <location>
        <begin position="282"/>
        <end position="305"/>
    </location>
</feature>
<comment type="caution">
    <text evidence="8">The sequence shown here is derived from an EMBL/GenBank/DDBJ whole genome shotgun (WGS) entry which is preliminary data.</text>
</comment>
<feature type="compositionally biased region" description="Basic and acidic residues" evidence="5">
    <location>
        <begin position="377"/>
        <end position="386"/>
    </location>
</feature>
<feature type="compositionally biased region" description="Acidic residues" evidence="5">
    <location>
        <begin position="346"/>
        <end position="367"/>
    </location>
</feature>
<organism evidence="8 9">
    <name type="scientific">Neocucurbitaria cava</name>
    <dbReference type="NCBI Taxonomy" id="798079"/>
    <lineage>
        <taxon>Eukaryota</taxon>
        <taxon>Fungi</taxon>
        <taxon>Dikarya</taxon>
        <taxon>Ascomycota</taxon>
        <taxon>Pezizomycotina</taxon>
        <taxon>Dothideomycetes</taxon>
        <taxon>Pleosporomycetidae</taxon>
        <taxon>Pleosporales</taxon>
        <taxon>Pleosporineae</taxon>
        <taxon>Cucurbitariaceae</taxon>
        <taxon>Neocucurbitaria</taxon>
    </lineage>
</organism>
<evidence type="ECO:0000256" key="5">
    <source>
        <dbReference type="SAM" id="MobiDB-lite"/>
    </source>
</evidence>
<dbReference type="AlphaFoldDB" id="A0A9W8Y795"/>
<dbReference type="InterPro" id="IPR022596">
    <property type="entry name" value="GPR1/2/3_C"/>
</dbReference>
<evidence type="ECO:0000256" key="4">
    <source>
        <dbReference type="ARBA" id="ARBA00023136"/>
    </source>
</evidence>
<feature type="compositionally biased region" description="Polar residues" evidence="5">
    <location>
        <begin position="55"/>
        <end position="66"/>
    </location>
</feature>
<dbReference type="PANTHER" id="PTHR23112:SF37">
    <property type="entry name" value="G PROTEIN-COUPLED RECEPTOR GPR1"/>
    <property type="match status" value="1"/>
</dbReference>
<feature type="compositionally biased region" description="Low complexity" evidence="5">
    <location>
        <begin position="67"/>
        <end position="77"/>
    </location>
</feature>
<keyword evidence="3 6" id="KW-1133">Transmembrane helix</keyword>
<accession>A0A9W8Y795</accession>
<dbReference type="OrthoDB" id="5368598at2759"/>
<dbReference type="PANTHER" id="PTHR23112">
    <property type="entry name" value="G PROTEIN-COUPLED RECEPTOR 157-RELATED"/>
    <property type="match status" value="1"/>
</dbReference>
<feature type="region of interest" description="Disordered" evidence="5">
    <location>
        <begin position="258"/>
        <end position="305"/>
    </location>
</feature>
<evidence type="ECO:0000256" key="1">
    <source>
        <dbReference type="ARBA" id="ARBA00004141"/>
    </source>
</evidence>
<feature type="compositionally biased region" description="Low complexity" evidence="5">
    <location>
        <begin position="335"/>
        <end position="344"/>
    </location>
</feature>
<feature type="domain" description="G protein-coupled receptor GPR1/2/3 C-terminal" evidence="7">
    <location>
        <begin position="160"/>
        <end position="235"/>
    </location>
</feature>
<keyword evidence="8" id="KW-0675">Receptor</keyword>
<dbReference type="Proteomes" id="UP001140560">
    <property type="component" value="Unassembled WGS sequence"/>
</dbReference>
<protein>
    <submittedName>
        <fullName evidence="8">G protein-coupled receptor gpr1</fullName>
    </submittedName>
</protein>
<dbReference type="GO" id="GO:0005886">
    <property type="term" value="C:plasma membrane"/>
    <property type="evidence" value="ECO:0007669"/>
    <property type="project" value="TreeGrafter"/>
</dbReference>
<feature type="region of interest" description="Disordered" evidence="5">
    <location>
        <begin position="1"/>
        <end position="162"/>
    </location>
</feature>
<evidence type="ECO:0000313" key="8">
    <source>
        <dbReference type="EMBL" id="KAJ4368272.1"/>
    </source>
</evidence>
<evidence type="ECO:0000256" key="3">
    <source>
        <dbReference type="ARBA" id="ARBA00022989"/>
    </source>
</evidence>
<evidence type="ECO:0000313" key="9">
    <source>
        <dbReference type="Proteomes" id="UP001140560"/>
    </source>
</evidence>
<reference evidence="8" key="1">
    <citation type="submission" date="2022-10" db="EMBL/GenBank/DDBJ databases">
        <title>Tapping the CABI collections for fungal endophytes: first genome assemblies for Collariella, Neodidymelliopsis, Ascochyta clinopodiicola, Didymella pomorum, Didymosphaeria variabile, Neocosmospora piperis and Neocucurbitaria cava.</title>
        <authorList>
            <person name="Hill R."/>
        </authorList>
    </citation>
    <scope>NUCLEOTIDE SEQUENCE</scope>
    <source>
        <strain evidence="8">IMI 356814</strain>
    </source>
</reference>
<keyword evidence="9" id="KW-1185">Reference proteome</keyword>
<dbReference type="EMBL" id="JAPEUY010000011">
    <property type="protein sequence ID" value="KAJ4368272.1"/>
    <property type="molecule type" value="Genomic_DNA"/>
</dbReference>
<dbReference type="Pfam" id="PF11970">
    <property type="entry name" value="GPR_Gpa2_C"/>
    <property type="match status" value="1"/>
</dbReference>
<gene>
    <name evidence="8" type="primary">GPR1</name>
    <name evidence="8" type="ORF">N0V83_006628</name>
</gene>
<feature type="transmembrane region" description="Helical" evidence="6">
    <location>
        <begin position="170"/>
        <end position="189"/>
    </location>
</feature>
<keyword evidence="2 6" id="KW-0812">Transmembrane</keyword>
<feature type="compositionally biased region" description="Low complexity" evidence="5">
    <location>
        <begin position="36"/>
        <end position="49"/>
    </location>
</feature>
<keyword evidence="4 6" id="KW-0472">Membrane</keyword>
<proteinExistence type="predicted"/>